<dbReference type="FunFam" id="1.10.555.10:FF:000045">
    <property type="entry name" value="RhoGAP domain containing protein"/>
    <property type="match status" value="1"/>
</dbReference>
<dbReference type="SMART" id="SM00139">
    <property type="entry name" value="MyTH4"/>
    <property type="match status" value="1"/>
</dbReference>
<gene>
    <name evidence="3" type="primary">ABSGL_05797.1 scaffold 7482</name>
</gene>
<dbReference type="PANTHER" id="PTHR45876:SF8">
    <property type="entry name" value="FI04035P"/>
    <property type="match status" value="1"/>
</dbReference>
<reference evidence="3" key="1">
    <citation type="submission" date="2016-04" db="EMBL/GenBank/DDBJ databases">
        <authorList>
            <person name="Evans L.H."/>
            <person name="Alamgir A."/>
            <person name="Owens N."/>
            <person name="Weber N.D."/>
            <person name="Virtaneva K."/>
            <person name="Barbian K."/>
            <person name="Babar A."/>
            <person name="Rosenke K."/>
        </authorList>
    </citation>
    <scope>NUCLEOTIDE SEQUENCE [LARGE SCALE GENOMIC DNA]</scope>
    <source>
        <strain evidence="3">CBS 101.48</strain>
    </source>
</reference>
<name>A0A163JL37_ABSGL</name>
<dbReference type="Pfam" id="PF00784">
    <property type="entry name" value="MyTH4"/>
    <property type="match status" value="1"/>
</dbReference>
<dbReference type="SUPFAM" id="SSF48350">
    <property type="entry name" value="GTPase activation domain, GAP"/>
    <property type="match status" value="1"/>
</dbReference>
<dbReference type="PROSITE" id="PS50238">
    <property type="entry name" value="RHOGAP"/>
    <property type="match status" value="1"/>
</dbReference>
<dbReference type="GO" id="GO:0007165">
    <property type="term" value="P:signal transduction"/>
    <property type="evidence" value="ECO:0007669"/>
    <property type="project" value="InterPro"/>
</dbReference>
<dbReference type="Gene3D" id="1.10.555.10">
    <property type="entry name" value="Rho GTPase activation protein"/>
    <property type="match status" value="1"/>
</dbReference>
<evidence type="ECO:0008006" key="5">
    <source>
        <dbReference type="Google" id="ProtNLM"/>
    </source>
</evidence>
<sequence>MNNDLYKDVLKCFKMIQMIMGDRSRPRHTTDIDDYQHILRFGILQGQLRDEIYVQVCKQLHNNPTGSSIKKGWEILCVISIAFPPSKNLESYLTSFVLEHHHVVENQVNVLSAHVSTKLTRICKRGAKGKVLTPAEIQRAKEAPFKPSVFGESLPFIMNLQDSAAADDDGLKIPRIVPFLADTVYQLNGQQSEGIFRVPGDADDVTDLRIRIENGNYDATGITDPNVPASLLKYWLRDLADPLIPTELYDTCLAHAEDAPQAIDIIYQLPDTNRRIALYMISFLQEFNKPEVIEATLMNINNLAMVFAPNFLRCPGESLTTVFENSKYEQIFLRTLIQHINVSRDKCAYGLVVDS</sequence>
<dbReference type="PANTHER" id="PTHR45876">
    <property type="entry name" value="FI04035P"/>
    <property type="match status" value="1"/>
</dbReference>
<dbReference type="GO" id="GO:0005737">
    <property type="term" value="C:cytoplasm"/>
    <property type="evidence" value="ECO:0007669"/>
    <property type="project" value="TreeGrafter"/>
</dbReference>
<dbReference type="EMBL" id="LT553140">
    <property type="protein sequence ID" value="SAM00122.1"/>
    <property type="molecule type" value="Genomic_DNA"/>
</dbReference>
<dbReference type="Pfam" id="PF00620">
    <property type="entry name" value="RhoGAP"/>
    <property type="match status" value="1"/>
</dbReference>
<dbReference type="SMART" id="SM00324">
    <property type="entry name" value="RhoGAP"/>
    <property type="match status" value="1"/>
</dbReference>
<feature type="domain" description="MyTH4" evidence="2">
    <location>
        <begin position="1"/>
        <end position="141"/>
    </location>
</feature>
<feature type="domain" description="Rho-GAP" evidence="1">
    <location>
        <begin position="158"/>
        <end position="344"/>
    </location>
</feature>
<evidence type="ECO:0000259" key="2">
    <source>
        <dbReference type="PROSITE" id="PS51016"/>
    </source>
</evidence>
<dbReference type="AlphaFoldDB" id="A0A163JL37"/>
<dbReference type="InterPro" id="IPR008936">
    <property type="entry name" value="Rho_GTPase_activation_prot"/>
</dbReference>
<dbReference type="GO" id="GO:0005096">
    <property type="term" value="F:GTPase activator activity"/>
    <property type="evidence" value="ECO:0007669"/>
    <property type="project" value="TreeGrafter"/>
</dbReference>
<dbReference type="Proteomes" id="UP000078561">
    <property type="component" value="Unassembled WGS sequence"/>
</dbReference>
<dbReference type="GO" id="GO:0005856">
    <property type="term" value="C:cytoskeleton"/>
    <property type="evidence" value="ECO:0007669"/>
    <property type="project" value="InterPro"/>
</dbReference>
<dbReference type="InParanoid" id="A0A163JL37"/>
<keyword evidence="4" id="KW-1185">Reference proteome</keyword>
<dbReference type="STRING" id="4829.A0A163JL37"/>
<evidence type="ECO:0000313" key="3">
    <source>
        <dbReference type="EMBL" id="SAM00122.1"/>
    </source>
</evidence>
<dbReference type="InterPro" id="IPR038185">
    <property type="entry name" value="MyTH4_dom_sf"/>
</dbReference>
<organism evidence="3">
    <name type="scientific">Absidia glauca</name>
    <name type="common">Pin mould</name>
    <dbReference type="NCBI Taxonomy" id="4829"/>
    <lineage>
        <taxon>Eukaryota</taxon>
        <taxon>Fungi</taxon>
        <taxon>Fungi incertae sedis</taxon>
        <taxon>Mucoromycota</taxon>
        <taxon>Mucoromycotina</taxon>
        <taxon>Mucoromycetes</taxon>
        <taxon>Mucorales</taxon>
        <taxon>Cunninghamellaceae</taxon>
        <taxon>Absidia</taxon>
    </lineage>
</organism>
<dbReference type="InterPro" id="IPR000198">
    <property type="entry name" value="RhoGAP_dom"/>
</dbReference>
<dbReference type="OMA" id="QQSEGIF"/>
<proteinExistence type="predicted"/>
<dbReference type="InterPro" id="IPR000857">
    <property type="entry name" value="MyTH4_dom"/>
</dbReference>
<evidence type="ECO:0000313" key="4">
    <source>
        <dbReference type="Proteomes" id="UP000078561"/>
    </source>
</evidence>
<accession>A0A163JL37</accession>
<protein>
    <recommendedName>
        <fullName evidence="5">Rho-GAP domain-containing protein</fullName>
    </recommendedName>
</protein>
<dbReference type="OrthoDB" id="437889at2759"/>
<dbReference type="Gene3D" id="1.25.40.530">
    <property type="entry name" value="MyTH4 domain"/>
    <property type="match status" value="1"/>
</dbReference>
<dbReference type="PROSITE" id="PS51016">
    <property type="entry name" value="MYTH4"/>
    <property type="match status" value="1"/>
</dbReference>
<evidence type="ECO:0000259" key="1">
    <source>
        <dbReference type="PROSITE" id="PS50238"/>
    </source>
</evidence>